<feature type="domain" description="NADH:quinone oxidoreductase/Mrp antiporter transmembrane" evidence="12">
    <location>
        <begin position="120"/>
        <end position="395"/>
    </location>
</feature>
<evidence type="ECO:0000256" key="4">
    <source>
        <dbReference type="ARBA" id="ARBA00022475"/>
    </source>
</evidence>
<keyword evidence="18" id="KW-1185">Reference proteome</keyword>
<evidence type="ECO:0000256" key="6">
    <source>
        <dbReference type="ARBA" id="ARBA00022989"/>
    </source>
</evidence>
<evidence type="ECO:0000259" key="13">
    <source>
        <dbReference type="Pfam" id="PF00662"/>
    </source>
</evidence>
<feature type="domain" description="Na+/H+ antiporter MnhB subunit-related protein" evidence="14">
    <location>
        <begin position="789"/>
        <end position="912"/>
    </location>
</feature>
<keyword evidence="8 10" id="KW-0472">Membrane</keyword>
<keyword evidence="3" id="KW-0050">Antiport</keyword>
<dbReference type="NCBIfam" id="NF009284">
    <property type="entry name" value="PRK12644.1"/>
    <property type="match status" value="1"/>
</dbReference>
<feature type="transmembrane region" description="Helical" evidence="10">
    <location>
        <begin position="637"/>
        <end position="655"/>
    </location>
</feature>
<feature type="transmembrane region" description="Helical" evidence="10">
    <location>
        <begin position="893"/>
        <end position="912"/>
    </location>
</feature>
<keyword evidence="5 9" id="KW-0812">Transmembrane</keyword>
<dbReference type="Pfam" id="PF13244">
    <property type="entry name" value="MbhD"/>
    <property type="match status" value="1"/>
</dbReference>
<feature type="transmembrane region" description="Helical" evidence="10">
    <location>
        <begin position="100"/>
        <end position="118"/>
    </location>
</feature>
<organism evidence="17 18">
    <name type="scientific">Nocardia flavorosea</name>
    <dbReference type="NCBI Taxonomy" id="53429"/>
    <lineage>
        <taxon>Bacteria</taxon>
        <taxon>Bacillati</taxon>
        <taxon>Actinomycetota</taxon>
        <taxon>Actinomycetes</taxon>
        <taxon>Mycobacteriales</taxon>
        <taxon>Nocardiaceae</taxon>
        <taxon>Nocardia</taxon>
    </lineage>
</organism>
<dbReference type="InterPro" id="IPR001750">
    <property type="entry name" value="ND/Mrp_TM"/>
</dbReference>
<dbReference type="InterPro" id="IPR025383">
    <property type="entry name" value="MrpA_C/MbhD"/>
</dbReference>
<keyword evidence="4" id="KW-1003">Cell membrane</keyword>
<feature type="transmembrane region" description="Helical" evidence="10">
    <location>
        <begin position="446"/>
        <end position="467"/>
    </location>
</feature>
<feature type="transmembrane region" description="Helical" evidence="10">
    <location>
        <begin position="675"/>
        <end position="695"/>
    </location>
</feature>
<evidence type="ECO:0000259" key="15">
    <source>
        <dbReference type="Pfam" id="PF13244"/>
    </source>
</evidence>
<feature type="domain" description="MrpA C-terminal/MbhE" evidence="16">
    <location>
        <begin position="675"/>
        <end position="753"/>
    </location>
</feature>
<evidence type="ECO:0000313" key="17">
    <source>
        <dbReference type="EMBL" id="NKY56494.1"/>
    </source>
</evidence>
<sequence>MLAILLAHALAALVAPAAVRAVGRNAFYPLALVPLVSLGWVIAGWNDVQQVSYAWAPTIELSLELRFDSLATVMSALVLGIGALVLAYCARYFDDDEPKLGSFAAWLVAFAGAMFGLVTSDNMLLLFVFWEITTVLSFLLVGHNSDSAAGRRSALQALLVTGAGGLAMLGGIVVLGQAYDSYLLSDLLARESPGGIAVQVGLVLVLIGALSKSAIVPLHFWLPGAMAAPTPVSAYLHAAAMVKAGVYLIARLAPAFADEPVWRPLILTLGLASMLLAGLRAMQVTDLKLVLAFGTVSQLGFLVIMVGLGTPDAALAGVGLLLAHALFKACLFLVVGIIDHGAGTRDLRELSGLGRRAPVLLGTAALAALSMAGIPPLWGFVAKESALAAEIAADPPLSSAGKWLLLAGVVLGSMLTVAYSARFVWGAFADKPGIRVPDWHAPGPAFIAAPALLALGSLGAGLAAPWVDGLLAPYAQTLPGELTGHLQLWHGLTWPLLLTVVIIAVGALFFFRRAWFGESTTLLGNADRGYDAALRAMDRASLRMTGSVQRGSLPLNQAIILGTLVILPATVLALGTRTGVELRLWDRPLQLVIGAIMIAMALSATVLRNRLASVLVVGLTGYGCGVIFALHGAPDLALTQFLVETLTLVAFVLVLRAFPAEIGPEQQAGFQIGRAAIAVAAGITVPVLAAFATAARSTEPIWERIPAAAYEFGGGKNAVNVLLVDIRAWDTLGEISVLLVAATGVASLVFRSRRFGLPPRAADAPNYSPGKVGWLPAGRLVDRRDRSMVLQITTRLVFPTMMVLSVYFFFSGHNAPGGGFAGGLIAGLALVLRYLAGGQYELGEALPVDAGHLLGAGLILAAGTATVPLLFGAPPLHSVILEATLPVLGHVKLVTSLFFDLGVYLIVLGLVLDVLRSLGARLDDELVQS</sequence>
<accession>A0A846YFL2</accession>
<evidence type="ECO:0000256" key="10">
    <source>
        <dbReference type="SAM" id="Phobius"/>
    </source>
</evidence>
<keyword evidence="11" id="KW-0732">Signal</keyword>
<evidence type="ECO:0000259" key="12">
    <source>
        <dbReference type="Pfam" id="PF00361"/>
    </source>
</evidence>
<evidence type="ECO:0000256" key="8">
    <source>
        <dbReference type="ARBA" id="ARBA00023136"/>
    </source>
</evidence>
<dbReference type="Pfam" id="PF04039">
    <property type="entry name" value="MnhB"/>
    <property type="match status" value="1"/>
</dbReference>
<feature type="domain" description="NADH-Ubiquinone oxidoreductase (complex I) chain 5 N-terminal" evidence="13">
    <location>
        <begin position="58"/>
        <end position="97"/>
    </location>
</feature>
<dbReference type="InterPro" id="IPR001516">
    <property type="entry name" value="Proton_antipo_N"/>
</dbReference>
<keyword evidence="6 10" id="KW-1133">Transmembrane helix</keyword>
<keyword evidence="2" id="KW-0813">Transport</keyword>
<dbReference type="InterPro" id="IPR007182">
    <property type="entry name" value="MnhB"/>
</dbReference>
<protein>
    <submittedName>
        <fullName evidence="17">Na+/H+ antiporter subunit A</fullName>
    </submittedName>
</protein>
<keyword evidence="7" id="KW-0406">Ion transport</keyword>
<feature type="transmembrane region" description="Helical" evidence="10">
    <location>
        <begin position="816"/>
        <end position="836"/>
    </location>
</feature>
<evidence type="ECO:0000313" key="18">
    <source>
        <dbReference type="Proteomes" id="UP000570678"/>
    </source>
</evidence>
<dbReference type="AlphaFoldDB" id="A0A846YFL2"/>
<feature type="signal peptide" evidence="11">
    <location>
        <begin position="1"/>
        <end position="17"/>
    </location>
</feature>
<dbReference type="EMBL" id="JAAXOT010000004">
    <property type="protein sequence ID" value="NKY56494.1"/>
    <property type="molecule type" value="Genomic_DNA"/>
</dbReference>
<dbReference type="PANTHER" id="PTHR43373">
    <property type="entry name" value="NA(+)/H(+) ANTIPORTER SUBUNIT"/>
    <property type="match status" value="1"/>
</dbReference>
<dbReference type="Pfam" id="PF00361">
    <property type="entry name" value="Proton_antipo_M"/>
    <property type="match status" value="1"/>
</dbReference>
<feature type="transmembrane region" description="Helical" evidence="10">
    <location>
        <begin position="124"/>
        <end position="142"/>
    </location>
</feature>
<evidence type="ECO:0000256" key="11">
    <source>
        <dbReference type="SAM" id="SignalP"/>
    </source>
</evidence>
<evidence type="ECO:0000259" key="14">
    <source>
        <dbReference type="Pfam" id="PF04039"/>
    </source>
</evidence>
<dbReference type="Pfam" id="PF00662">
    <property type="entry name" value="Proton_antipo_N"/>
    <property type="match status" value="1"/>
</dbReference>
<feature type="transmembrane region" description="Helical" evidence="10">
    <location>
        <begin position="848"/>
        <end position="873"/>
    </location>
</feature>
<evidence type="ECO:0000256" key="7">
    <source>
        <dbReference type="ARBA" id="ARBA00023065"/>
    </source>
</evidence>
<feature type="transmembrane region" description="Helical" evidence="10">
    <location>
        <begin position="196"/>
        <end position="222"/>
    </location>
</feature>
<feature type="transmembrane region" description="Helical" evidence="10">
    <location>
        <begin position="731"/>
        <end position="750"/>
    </location>
</feature>
<feature type="chain" id="PRO_5032541304" evidence="11">
    <location>
        <begin position="18"/>
        <end position="929"/>
    </location>
</feature>
<name>A0A846YFL2_9NOCA</name>
<proteinExistence type="predicted"/>
<dbReference type="Pfam" id="PF20501">
    <property type="entry name" value="MbhE"/>
    <property type="match status" value="1"/>
</dbReference>
<comment type="subcellular location">
    <subcellularLocation>
        <location evidence="1">Cell membrane</location>
        <topology evidence="1">Multi-pass membrane protein</topology>
    </subcellularLocation>
    <subcellularLocation>
        <location evidence="9">Membrane</location>
        <topology evidence="9">Multi-pass membrane protein</topology>
    </subcellularLocation>
</comment>
<feature type="transmembrane region" description="Helical" evidence="10">
    <location>
        <begin position="265"/>
        <end position="282"/>
    </location>
</feature>
<evidence type="ECO:0000259" key="16">
    <source>
        <dbReference type="Pfam" id="PF20501"/>
    </source>
</evidence>
<evidence type="ECO:0000256" key="5">
    <source>
        <dbReference type="ARBA" id="ARBA00022692"/>
    </source>
</evidence>
<comment type="caution">
    <text evidence="17">The sequence shown here is derived from an EMBL/GenBank/DDBJ whole genome shotgun (WGS) entry which is preliminary data.</text>
</comment>
<dbReference type="RefSeq" id="WP_062977862.1">
    <property type="nucleotide sequence ID" value="NZ_JAAXOT010000004.1"/>
</dbReference>
<feature type="transmembrane region" description="Helical" evidence="10">
    <location>
        <begin position="588"/>
        <end position="607"/>
    </location>
</feature>
<feature type="transmembrane region" description="Helical" evidence="10">
    <location>
        <begin position="553"/>
        <end position="576"/>
    </location>
</feature>
<feature type="transmembrane region" description="Helical" evidence="10">
    <location>
        <begin position="70"/>
        <end position="88"/>
    </location>
</feature>
<feature type="transmembrane region" description="Helical" evidence="10">
    <location>
        <begin position="154"/>
        <end position="176"/>
    </location>
</feature>
<feature type="transmembrane region" description="Helical" evidence="10">
    <location>
        <begin position="359"/>
        <end position="378"/>
    </location>
</feature>
<feature type="domain" description="MrpA C-terminal/MbhD" evidence="15">
    <location>
        <begin position="595"/>
        <end position="659"/>
    </location>
</feature>
<dbReference type="GO" id="GO:0005886">
    <property type="term" value="C:plasma membrane"/>
    <property type="evidence" value="ECO:0007669"/>
    <property type="project" value="UniProtKB-SubCell"/>
</dbReference>
<feature type="transmembrane region" description="Helical" evidence="10">
    <location>
        <begin position="614"/>
        <end position="631"/>
    </location>
</feature>
<dbReference type="PANTHER" id="PTHR43373:SF1">
    <property type="entry name" value="NA(+)_H(+) ANTIPORTER SUBUNIT A"/>
    <property type="match status" value="1"/>
</dbReference>
<feature type="transmembrane region" description="Helical" evidence="10">
    <location>
        <begin position="487"/>
        <end position="511"/>
    </location>
</feature>
<evidence type="ECO:0000256" key="3">
    <source>
        <dbReference type="ARBA" id="ARBA00022449"/>
    </source>
</evidence>
<feature type="transmembrane region" description="Helical" evidence="10">
    <location>
        <begin position="789"/>
        <end position="810"/>
    </location>
</feature>
<evidence type="ECO:0000256" key="9">
    <source>
        <dbReference type="RuleBase" id="RU000320"/>
    </source>
</evidence>
<evidence type="ECO:0000256" key="2">
    <source>
        <dbReference type="ARBA" id="ARBA00022448"/>
    </source>
</evidence>
<dbReference type="PRINTS" id="PR01434">
    <property type="entry name" value="NADHDHGNASE5"/>
</dbReference>
<evidence type="ECO:0000256" key="1">
    <source>
        <dbReference type="ARBA" id="ARBA00004651"/>
    </source>
</evidence>
<dbReference type="InterPro" id="IPR046806">
    <property type="entry name" value="MrpA_C/MbhE"/>
</dbReference>
<gene>
    <name evidence="17" type="ORF">HGA15_10075</name>
</gene>
<dbReference type="InterPro" id="IPR050616">
    <property type="entry name" value="CPA3_Na-H_Antiporter_A"/>
</dbReference>
<reference evidence="17 18" key="1">
    <citation type="submission" date="2020-04" db="EMBL/GenBank/DDBJ databases">
        <title>MicrobeNet Type strains.</title>
        <authorList>
            <person name="Nicholson A.C."/>
        </authorList>
    </citation>
    <scope>NUCLEOTIDE SEQUENCE [LARGE SCALE GENOMIC DNA]</scope>
    <source>
        <strain evidence="17 18">JCM 3332</strain>
    </source>
</reference>
<feature type="transmembrane region" description="Helical" evidence="10">
    <location>
        <begin position="289"/>
        <end position="308"/>
    </location>
</feature>
<feature type="transmembrane region" description="Helical" evidence="10">
    <location>
        <begin position="314"/>
        <end position="338"/>
    </location>
</feature>
<dbReference type="Proteomes" id="UP000570678">
    <property type="component" value="Unassembled WGS sequence"/>
</dbReference>
<feature type="transmembrane region" description="Helical" evidence="10">
    <location>
        <begin position="403"/>
        <end position="425"/>
    </location>
</feature>